<dbReference type="Gene3D" id="3.90.220.20">
    <property type="entry name" value="DNA methylase specificity domains"/>
    <property type="match status" value="2"/>
</dbReference>
<keyword evidence="3" id="KW-0238">DNA-binding</keyword>
<dbReference type="InterPro" id="IPR052021">
    <property type="entry name" value="Type-I_RS_S_subunit"/>
</dbReference>
<dbReference type="Pfam" id="PF01420">
    <property type="entry name" value="Methylase_S"/>
    <property type="match status" value="1"/>
</dbReference>
<evidence type="ECO:0000256" key="3">
    <source>
        <dbReference type="ARBA" id="ARBA00023125"/>
    </source>
</evidence>
<evidence type="ECO:0000313" key="6">
    <source>
        <dbReference type="Proteomes" id="UP000013085"/>
    </source>
</evidence>
<dbReference type="Proteomes" id="UP000013085">
    <property type="component" value="Unassembled WGS sequence"/>
</dbReference>
<gene>
    <name evidence="5" type="ORF">HMPREF1090_05245</name>
</gene>
<evidence type="ECO:0000259" key="4">
    <source>
        <dbReference type="Pfam" id="PF01420"/>
    </source>
</evidence>
<proteinExistence type="inferred from homology"/>
<dbReference type="GO" id="GO:0009307">
    <property type="term" value="P:DNA restriction-modification system"/>
    <property type="evidence" value="ECO:0007669"/>
    <property type="project" value="UniProtKB-KW"/>
</dbReference>
<feature type="domain" description="Type I restriction modification DNA specificity" evidence="4">
    <location>
        <begin position="204"/>
        <end position="347"/>
    </location>
</feature>
<dbReference type="InterPro" id="IPR000055">
    <property type="entry name" value="Restrct_endonuc_typeI_TRD"/>
</dbReference>
<evidence type="ECO:0000313" key="5">
    <source>
        <dbReference type="EMBL" id="ENZ07392.1"/>
    </source>
</evidence>
<dbReference type="AlphaFoldDB" id="A0A0E2H3L6"/>
<dbReference type="PANTHER" id="PTHR30408">
    <property type="entry name" value="TYPE-1 RESTRICTION ENZYME ECOKI SPECIFICITY PROTEIN"/>
    <property type="match status" value="1"/>
</dbReference>
<protein>
    <recommendedName>
        <fullName evidence="4">Type I restriction modification DNA specificity domain-containing protein</fullName>
    </recommendedName>
</protein>
<dbReference type="CDD" id="cd17254">
    <property type="entry name" value="RMtype1_S_FclI-TRD1-CR1_like"/>
    <property type="match status" value="1"/>
</dbReference>
<evidence type="ECO:0000256" key="2">
    <source>
        <dbReference type="ARBA" id="ARBA00022747"/>
    </source>
</evidence>
<dbReference type="GO" id="GO:0003677">
    <property type="term" value="F:DNA binding"/>
    <property type="evidence" value="ECO:0007669"/>
    <property type="project" value="UniProtKB-KW"/>
</dbReference>
<dbReference type="SUPFAM" id="SSF116734">
    <property type="entry name" value="DNA methylase specificity domain"/>
    <property type="match status" value="2"/>
</dbReference>
<dbReference type="HOGENOM" id="CLU_021095_2_0_9"/>
<dbReference type="EMBL" id="AGYR01000068">
    <property type="protein sequence ID" value="ENZ07392.1"/>
    <property type="molecule type" value="Genomic_DNA"/>
</dbReference>
<dbReference type="RefSeq" id="WP_002594690.1">
    <property type="nucleotide sequence ID" value="NZ_KB850993.1"/>
</dbReference>
<organism evidence="5 6">
    <name type="scientific">[Clostridium] clostridioforme 90A8</name>
    <dbReference type="NCBI Taxonomy" id="999408"/>
    <lineage>
        <taxon>Bacteria</taxon>
        <taxon>Bacillati</taxon>
        <taxon>Bacillota</taxon>
        <taxon>Clostridia</taxon>
        <taxon>Lachnospirales</taxon>
        <taxon>Lachnospiraceae</taxon>
        <taxon>Enterocloster</taxon>
    </lineage>
</organism>
<sequence length="385" mass="45327">MKSNYDILGNHIRLIDTRNRESITDRVLGINIDKFFMPSVANVIGTDLSKYKLITKGKFACNPMHVGRDERLPVALYDEEEPAIVSPAYFMFEVVDNSILNEDYLMMWFRRPEFDRICWLHTDGSVRGGITWDDICRLELPIPPIEKQLEIVNSYKAITERIALKKKINDNLDATMQAIYKSYFIDLEPFQTESMQKTKLGNIPLTWKVCKFNEICELLNGRAYSQEELLNSGKYRVLRVGNFFTQSNWYYSNMELEDNKYCYPDDLLFCWSASFGLYIWNDIKTIYHYHIWKIDFSKSSQLYREYIYLYLRQEVQKLSKEGHGSVMAHLTKNGVENLDIISPSSEVVEDFHNKILPFIEHKKILEKEIQRLDALRETYLSQLAN</sequence>
<accession>A0A0E2H3L6</accession>
<reference evidence="5 6" key="1">
    <citation type="submission" date="2013-01" db="EMBL/GenBank/DDBJ databases">
        <title>The Genome Sequence of Clostridium clostridioforme 90A8.</title>
        <authorList>
            <consortium name="The Broad Institute Genome Sequencing Platform"/>
            <person name="Earl A."/>
            <person name="Ward D."/>
            <person name="Feldgarden M."/>
            <person name="Gevers D."/>
            <person name="Courvalin P."/>
            <person name="Lambert T."/>
            <person name="Walker B."/>
            <person name="Young S.K."/>
            <person name="Zeng Q."/>
            <person name="Gargeya S."/>
            <person name="Fitzgerald M."/>
            <person name="Haas B."/>
            <person name="Abouelleil A."/>
            <person name="Alvarado L."/>
            <person name="Arachchi H.M."/>
            <person name="Berlin A.M."/>
            <person name="Chapman S.B."/>
            <person name="Dewar J."/>
            <person name="Goldberg J."/>
            <person name="Griggs A."/>
            <person name="Gujja S."/>
            <person name="Hansen M."/>
            <person name="Howarth C."/>
            <person name="Imamovic A."/>
            <person name="Larimer J."/>
            <person name="McCowan C."/>
            <person name="Murphy C."/>
            <person name="Neiman D."/>
            <person name="Pearson M."/>
            <person name="Priest M."/>
            <person name="Roberts A."/>
            <person name="Saif S."/>
            <person name="Shea T."/>
            <person name="Sisk P."/>
            <person name="Sykes S."/>
            <person name="Wortman J."/>
            <person name="Nusbaum C."/>
            <person name="Birren B."/>
        </authorList>
    </citation>
    <scope>NUCLEOTIDE SEQUENCE [LARGE SCALE GENOMIC DNA]</scope>
    <source>
        <strain evidence="5 6">90A8</strain>
    </source>
</reference>
<name>A0A0E2H3L6_9FIRM</name>
<evidence type="ECO:0000256" key="1">
    <source>
        <dbReference type="ARBA" id="ARBA00010923"/>
    </source>
</evidence>
<dbReference type="PANTHER" id="PTHR30408:SF13">
    <property type="entry name" value="TYPE I RESTRICTION ENZYME HINDI SPECIFICITY SUBUNIT"/>
    <property type="match status" value="1"/>
</dbReference>
<comment type="caution">
    <text evidence="5">The sequence shown here is derived from an EMBL/GenBank/DDBJ whole genome shotgun (WGS) entry which is preliminary data.</text>
</comment>
<dbReference type="InterPro" id="IPR044946">
    <property type="entry name" value="Restrct_endonuc_typeI_TRD_sf"/>
</dbReference>
<comment type="similarity">
    <text evidence="1">Belongs to the type-I restriction system S methylase family.</text>
</comment>
<keyword evidence="2" id="KW-0680">Restriction system</keyword>
<dbReference type="PATRIC" id="fig|999408.3.peg.5639"/>